<gene>
    <name evidence="2" type="ORF">EYF80_024369</name>
</gene>
<proteinExistence type="predicted"/>
<dbReference type="AlphaFoldDB" id="A0A4Z2HHW6"/>
<keyword evidence="3" id="KW-1185">Reference proteome</keyword>
<protein>
    <submittedName>
        <fullName evidence="2">Uncharacterized protein</fullName>
    </submittedName>
</protein>
<organism evidence="2 3">
    <name type="scientific">Liparis tanakae</name>
    <name type="common">Tanaka's snailfish</name>
    <dbReference type="NCBI Taxonomy" id="230148"/>
    <lineage>
        <taxon>Eukaryota</taxon>
        <taxon>Metazoa</taxon>
        <taxon>Chordata</taxon>
        <taxon>Craniata</taxon>
        <taxon>Vertebrata</taxon>
        <taxon>Euteleostomi</taxon>
        <taxon>Actinopterygii</taxon>
        <taxon>Neopterygii</taxon>
        <taxon>Teleostei</taxon>
        <taxon>Neoteleostei</taxon>
        <taxon>Acanthomorphata</taxon>
        <taxon>Eupercaria</taxon>
        <taxon>Perciformes</taxon>
        <taxon>Cottioidei</taxon>
        <taxon>Cottales</taxon>
        <taxon>Liparidae</taxon>
        <taxon>Liparis</taxon>
    </lineage>
</organism>
<accession>A0A4Z2HHW6</accession>
<evidence type="ECO:0000313" key="2">
    <source>
        <dbReference type="EMBL" id="TNN65428.1"/>
    </source>
</evidence>
<sequence length="298" mass="31498">MFPCLDSESKQRYEQRSLQSGQARAESLRPSSACASPGIMRRHNNAANTGALLRPPLLLRCRSGRPDSAAPGTAAATTGTTAAAASLFGLRPPEEGVGGRVVLAGVAEEAPASGRQADGVDVVLQGAVLHVGKRVVAQRLLQEQMDQLGLEGLVAQLAQGLQDASDPQFDAVEVQHEGIGCQESPLGFPSALEFLTGVKYGRSETSRQCHDLIDIFFCHYDSQRFSLIHPVSPPLPCTCSSHPALLSSGSGAALGSRIVMLLGGAHRSVRTARCREDRSGLVFSPGNTRRKHGQNMGI</sequence>
<comment type="caution">
    <text evidence="2">The sequence shown here is derived from an EMBL/GenBank/DDBJ whole genome shotgun (WGS) entry which is preliminary data.</text>
</comment>
<dbReference type="EMBL" id="SRLO01000235">
    <property type="protein sequence ID" value="TNN65428.1"/>
    <property type="molecule type" value="Genomic_DNA"/>
</dbReference>
<name>A0A4Z2HHW6_9TELE</name>
<evidence type="ECO:0000313" key="3">
    <source>
        <dbReference type="Proteomes" id="UP000314294"/>
    </source>
</evidence>
<reference evidence="2 3" key="1">
    <citation type="submission" date="2019-03" db="EMBL/GenBank/DDBJ databases">
        <title>First draft genome of Liparis tanakae, snailfish: a comprehensive survey of snailfish specific genes.</title>
        <authorList>
            <person name="Kim W."/>
            <person name="Song I."/>
            <person name="Jeong J.-H."/>
            <person name="Kim D."/>
            <person name="Kim S."/>
            <person name="Ryu S."/>
            <person name="Song J.Y."/>
            <person name="Lee S.K."/>
        </authorList>
    </citation>
    <scope>NUCLEOTIDE SEQUENCE [LARGE SCALE GENOMIC DNA]</scope>
    <source>
        <tissue evidence="2">Muscle</tissue>
    </source>
</reference>
<feature type="region of interest" description="Disordered" evidence="1">
    <location>
        <begin position="1"/>
        <end position="40"/>
    </location>
</feature>
<dbReference type="Proteomes" id="UP000314294">
    <property type="component" value="Unassembled WGS sequence"/>
</dbReference>
<evidence type="ECO:0000256" key="1">
    <source>
        <dbReference type="SAM" id="MobiDB-lite"/>
    </source>
</evidence>